<evidence type="ECO:0000256" key="1">
    <source>
        <dbReference type="ARBA" id="ARBA00001970"/>
    </source>
</evidence>
<dbReference type="InterPro" id="IPR036851">
    <property type="entry name" value="Chloroperoxidase-like_sf"/>
</dbReference>
<feature type="domain" description="Heme haloperoxidase family profile" evidence="9">
    <location>
        <begin position="25"/>
        <end position="233"/>
    </location>
</feature>
<evidence type="ECO:0000256" key="8">
    <source>
        <dbReference type="SAM" id="SignalP"/>
    </source>
</evidence>
<keyword evidence="8" id="KW-0732">Signal</keyword>
<keyword evidence="2" id="KW-0575">Peroxidase</keyword>
<keyword evidence="4" id="KW-0479">Metal-binding</keyword>
<feature type="chain" id="PRO_5042138383" description="Heme haloperoxidase family profile domain-containing protein" evidence="8">
    <location>
        <begin position="18"/>
        <end position="265"/>
    </location>
</feature>
<protein>
    <recommendedName>
        <fullName evidence="9">Heme haloperoxidase family profile domain-containing protein</fullName>
    </recommendedName>
</protein>
<accession>A0AAD4CSL1</accession>
<comment type="cofactor">
    <cofactor evidence="1">
        <name>heme b</name>
        <dbReference type="ChEBI" id="CHEBI:60344"/>
    </cofactor>
</comment>
<keyword evidence="6" id="KW-0408">Iron</keyword>
<evidence type="ECO:0000256" key="7">
    <source>
        <dbReference type="ARBA" id="ARBA00025795"/>
    </source>
</evidence>
<evidence type="ECO:0000256" key="2">
    <source>
        <dbReference type="ARBA" id="ARBA00022559"/>
    </source>
</evidence>
<keyword evidence="3" id="KW-0349">Heme</keyword>
<dbReference type="Gene3D" id="1.10.489.10">
    <property type="entry name" value="Chloroperoxidase-like"/>
    <property type="match status" value="1"/>
</dbReference>
<sequence>MKSAVLLAPLAVSIASASPHFGHGSVSNWKPAGPNDFRGPCPMLNTLANHEFLPHDGRDITKNAVIRALTSALNFNATLASLMFDMAIVANPEPNATFFTLSDHLNRHNVLEHDASLSRSDAFFGNNHIFNETIFSETRAYWTDAVLNVDMLANGKIARQISSKAFNPTYTFTAMMEQFSLGEVAAPVIAFGDSQTGLVERALVEYFFRNERFPTELGWTKRPGVVNQEDVLRVSGMISNATSLFTDSAPATSARRRDLHAGMGV</sequence>
<reference evidence="10" key="2">
    <citation type="submission" date="2020-02" db="EMBL/GenBank/DDBJ databases">
        <authorList>
            <person name="Gilchrist C.L.M."/>
            <person name="Chooi Y.-H."/>
        </authorList>
    </citation>
    <scope>NUCLEOTIDE SEQUENCE</scope>
    <source>
        <strain evidence="10">MST-FP2251</strain>
    </source>
</reference>
<reference evidence="10" key="1">
    <citation type="journal article" date="2019" name="Beilstein J. Org. Chem.">
        <title>Nanangenines: drimane sesquiterpenoids as the dominant metabolite cohort of a novel Australian fungus, Aspergillus nanangensis.</title>
        <authorList>
            <person name="Lacey H.J."/>
            <person name="Gilchrist C.L.M."/>
            <person name="Crombie A."/>
            <person name="Kalaitzis J.A."/>
            <person name="Vuong D."/>
            <person name="Rutledge P.J."/>
            <person name="Turner P."/>
            <person name="Pitt J.I."/>
            <person name="Lacey E."/>
            <person name="Chooi Y.H."/>
            <person name="Piggott A.M."/>
        </authorList>
    </citation>
    <scope>NUCLEOTIDE SEQUENCE</scope>
    <source>
        <strain evidence="10">MST-FP2251</strain>
    </source>
</reference>
<organism evidence="10 11">
    <name type="scientific">Aspergillus nanangensis</name>
    <dbReference type="NCBI Taxonomy" id="2582783"/>
    <lineage>
        <taxon>Eukaryota</taxon>
        <taxon>Fungi</taxon>
        <taxon>Dikarya</taxon>
        <taxon>Ascomycota</taxon>
        <taxon>Pezizomycotina</taxon>
        <taxon>Eurotiomycetes</taxon>
        <taxon>Eurotiomycetidae</taxon>
        <taxon>Eurotiales</taxon>
        <taxon>Aspergillaceae</taxon>
        <taxon>Aspergillus</taxon>
        <taxon>Aspergillus subgen. Circumdati</taxon>
    </lineage>
</organism>
<keyword evidence="11" id="KW-1185">Reference proteome</keyword>
<dbReference type="GO" id="GO:0046872">
    <property type="term" value="F:metal ion binding"/>
    <property type="evidence" value="ECO:0007669"/>
    <property type="project" value="UniProtKB-KW"/>
</dbReference>
<comment type="similarity">
    <text evidence="7">Belongs to the chloroperoxidase family.</text>
</comment>
<evidence type="ECO:0000313" key="11">
    <source>
        <dbReference type="Proteomes" id="UP001194746"/>
    </source>
</evidence>
<evidence type="ECO:0000256" key="5">
    <source>
        <dbReference type="ARBA" id="ARBA00023002"/>
    </source>
</evidence>
<dbReference type="Proteomes" id="UP001194746">
    <property type="component" value="Unassembled WGS sequence"/>
</dbReference>
<dbReference type="SUPFAM" id="SSF47571">
    <property type="entry name" value="Cloroperoxidase"/>
    <property type="match status" value="1"/>
</dbReference>
<evidence type="ECO:0000259" key="9">
    <source>
        <dbReference type="PROSITE" id="PS51405"/>
    </source>
</evidence>
<evidence type="ECO:0000256" key="4">
    <source>
        <dbReference type="ARBA" id="ARBA00022723"/>
    </source>
</evidence>
<evidence type="ECO:0000313" key="10">
    <source>
        <dbReference type="EMBL" id="KAF9891018.1"/>
    </source>
</evidence>
<proteinExistence type="inferred from homology"/>
<gene>
    <name evidence="10" type="ORF">FE257_005275</name>
</gene>
<feature type="signal peptide" evidence="8">
    <location>
        <begin position="1"/>
        <end position="17"/>
    </location>
</feature>
<dbReference type="AlphaFoldDB" id="A0AAD4CSL1"/>
<dbReference type="Pfam" id="PF01328">
    <property type="entry name" value="Peroxidase_2"/>
    <property type="match status" value="1"/>
</dbReference>
<dbReference type="PROSITE" id="PS51405">
    <property type="entry name" value="HEME_HALOPEROXIDASE"/>
    <property type="match status" value="1"/>
</dbReference>
<name>A0AAD4CSL1_ASPNN</name>
<evidence type="ECO:0000256" key="6">
    <source>
        <dbReference type="ARBA" id="ARBA00023004"/>
    </source>
</evidence>
<evidence type="ECO:0000256" key="3">
    <source>
        <dbReference type="ARBA" id="ARBA00022617"/>
    </source>
</evidence>
<dbReference type="GO" id="GO:0004601">
    <property type="term" value="F:peroxidase activity"/>
    <property type="evidence" value="ECO:0007669"/>
    <property type="project" value="UniProtKB-KW"/>
</dbReference>
<comment type="caution">
    <text evidence="10">The sequence shown here is derived from an EMBL/GenBank/DDBJ whole genome shotgun (WGS) entry which is preliminary data.</text>
</comment>
<keyword evidence="5" id="KW-0560">Oxidoreductase</keyword>
<dbReference type="PANTHER" id="PTHR33577:SF7">
    <property type="entry name" value="HEME HALOPEROXIDASE FAMILY PROFILE DOMAIN-CONTAINING PROTEIN"/>
    <property type="match status" value="1"/>
</dbReference>
<dbReference type="PANTHER" id="PTHR33577">
    <property type="entry name" value="STERIGMATOCYSTIN BIOSYNTHESIS PEROXIDASE STCC-RELATED"/>
    <property type="match status" value="1"/>
</dbReference>
<dbReference type="InterPro" id="IPR000028">
    <property type="entry name" value="Chloroperoxidase"/>
</dbReference>
<dbReference type="EMBL" id="VCAU01000022">
    <property type="protein sequence ID" value="KAF9891018.1"/>
    <property type="molecule type" value="Genomic_DNA"/>
</dbReference>